<dbReference type="Pfam" id="PF00388">
    <property type="entry name" value="PI-PLC-X"/>
    <property type="match status" value="1"/>
</dbReference>
<evidence type="ECO:0000256" key="4">
    <source>
        <dbReference type="ARBA" id="ARBA00023098"/>
    </source>
</evidence>
<accession>A0A0D0A6V4</accession>
<dbReference type="PRINTS" id="PR00390">
    <property type="entry name" value="PHPHLIPASEC"/>
</dbReference>
<dbReference type="PANTHER" id="PTHR10336">
    <property type="entry name" value="PHOSPHOINOSITIDE-SPECIFIC PHOSPHOLIPASE C FAMILY PROTEIN"/>
    <property type="match status" value="1"/>
</dbReference>
<evidence type="ECO:0000259" key="7">
    <source>
        <dbReference type="SMART" id="SM00148"/>
    </source>
</evidence>
<sequence length="307" mass="33709">MLIRPAFLEQFTHYAKEPDASSDASPPPSQPSSKGPAPPPTCLLSPPLPTSPPSDTVFSQSLTAPIDVSATYIAHKRCASSQSPELVMPLDGLISFLLFSENSAFIEPQGKAWHDMMCPLSEYLISSSHNTYLIGHRLVGSSTIEGYIRALLHSCRGVEVDIYDGDTASEPPARPELRNVSIVKMSTAIASLLVHAVGVKCRGINKKEHYAPEHTFYLSEKTANKMIKQGMVDLIIHTRTHLQRLAPVPAQQRSKTSTHEREDLFSHLPVNVADNSFDNIRDGLSGYFDNVVDYEGEKARMEVPDTG</sequence>
<dbReference type="HOGENOM" id="CLU_906652_0_0_1"/>
<feature type="region of interest" description="Disordered" evidence="6">
    <location>
        <begin position="14"/>
        <end position="55"/>
    </location>
</feature>
<evidence type="ECO:0000256" key="1">
    <source>
        <dbReference type="ARBA" id="ARBA00012368"/>
    </source>
</evidence>
<keyword evidence="4 5" id="KW-0443">Lipid metabolism</keyword>
<keyword evidence="9" id="KW-1185">Reference proteome</keyword>
<dbReference type="InParanoid" id="A0A0D0A6V4"/>
<keyword evidence="3 5" id="KW-0442">Lipid degradation</keyword>
<dbReference type="InterPro" id="IPR000909">
    <property type="entry name" value="PLipase_C_PInositol-sp_X_dom"/>
</dbReference>
<evidence type="ECO:0000313" key="9">
    <source>
        <dbReference type="Proteomes" id="UP000054485"/>
    </source>
</evidence>
<organism evidence="8 9">
    <name type="scientific">Suillus luteus UH-Slu-Lm8-n1</name>
    <dbReference type="NCBI Taxonomy" id="930992"/>
    <lineage>
        <taxon>Eukaryota</taxon>
        <taxon>Fungi</taxon>
        <taxon>Dikarya</taxon>
        <taxon>Basidiomycota</taxon>
        <taxon>Agaricomycotina</taxon>
        <taxon>Agaricomycetes</taxon>
        <taxon>Agaricomycetidae</taxon>
        <taxon>Boletales</taxon>
        <taxon>Suillineae</taxon>
        <taxon>Suillaceae</taxon>
        <taxon>Suillus</taxon>
    </lineage>
</organism>
<dbReference type="Proteomes" id="UP000054485">
    <property type="component" value="Unassembled WGS sequence"/>
</dbReference>
<comment type="catalytic activity">
    <reaction evidence="5">
        <text>a 1,2-diacyl-sn-glycero-3-phospho-(1D-myo-inositol-4,5-bisphosphate) + H2O = 1D-myo-inositol 1,4,5-trisphosphate + a 1,2-diacyl-sn-glycerol + H(+)</text>
        <dbReference type="Rhea" id="RHEA:33179"/>
        <dbReference type="ChEBI" id="CHEBI:15377"/>
        <dbReference type="ChEBI" id="CHEBI:15378"/>
        <dbReference type="ChEBI" id="CHEBI:17815"/>
        <dbReference type="ChEBI" id="CHEBI:58456"/>
        <dbReference type="ChEBI" id="CHEBI:203600"/>
        <dbReference type="EC" id="3.1.4.11"/>
    </reaction>
</comment>
<dbReference type="OrthoDB" id="269822at2759"/>
<evidence type="ECO:0000313" key="8">
    <source>
        <dbReference type="EMBL" id="KIK37331.1"/>
    </source>
</evidence>
<feature type="compositionally biased region" description="Pro residues" evidence="6">
    <location>
        <begin position="25"/>
        <end position="52"/>
    </location>
</feature>
<dbReference type="InterPro" id="IPR001711">
    <property type="entry name" value="PLipase_C_Pinositol-sp_Y"/>
</dbReference>
<dbReference type="EC" id="3.1.4.11" evidence="1 5"/>
<reference evidence="9" key="2">
    <citation type="submission" date="2015-01" db="EMBL/GenBank/DDBJ databases">
        <title>Evolutionary Origins and Diversification of the Mycorrhizal Mutualists.</title>
        <authorList>
            <consortium name="DOE Joint Genome Institute"/>
            <consortium name="Mycorrhizal Genomics Consortium"/>
            <person name="Kohler A."/>
            <person name="Kuo A."/>
            <person name="Nagy L.G."/>
            <person name="Floudas D."/>
            <person name="Copeland A."/>
            <person name="Barry K.W."/>
            <person name="Cichocki N."/>
            <person name="Veneault-Fourrey C."/>
            <person name="LaButti K."/>
            <person name="Lindquist E.A."/>
            <person name="Lipzen A."/>
            <person name="Lundell T."/>
            <person name="Morin E."/>
            <person name="Murat C."/>
            <person name="Riley R."/>
            <person name="Ohm R."/>
            <person name="Sun H."/>
            <person name="Tunlid A."/>
            <person name="Henrissat B."/>
            <person name="Grigoriev I.V."/>
            <person name="Hibbett D.S."/>
            <person name="Martin F."/>
        </authorList>
    </citation>
    <scope>NUCLEOTIDE SEQUENCE [LARGE SCALE GENOMIC DNA]</scope>
    <source>
        <strain evidence="9">UH-Slu-Lm8-n1</strain>
    </source>
</reference>
<dbReference type="InterPro" id="IPR017946">
    <property type="entry name" value="PLC-like_Pdiesterase_TIM-brl"/>
</dbReference>
<dbReference type="InterPro" id="IPR001192">
    <property type="entry name" value="PI-PLC_fam"/>
</dbReference>
<protein>
    <recommendedName>
        <fullName evidence="1 5">Phosphoinositide phospholipase C</fullName>
        <ecNumber evidence="1 5">3.1.4.11</ecNumber>
    </recommendedName>
</protein>
<dbReference type="STRING" id="930992.A0A0D0A6V4"/>
<dbReference type="Gene3D" id="3.20.20.190">
    <property type="entry name" value="Phosphatidylinositol (PI) phosphodiesterase"/>
    <property type="match status" value="2"/>
</dbReference>
<proteinExistence type="predicted"/>
<evidence type="ECO:0000256" key="2">
    <source>
        <dbReference type="ARBA" id="ARBA00022801"/>
    </source>
</evidence>
<evidence type="ECO:0000256" key="6">
    <source>
        <dbReference type="SAM" id="MobiDB-lite"/>
    </source>
</evidence>
<dbReference type="GO" id="GO:0004435">
    <property type="term" value="F:phosphatidylinositol-4,5-bisphosphate phospholipase C activity"/>
    <property type="evidence" value="ECO:0007669"/>
    <property type="project" value="UniProtKB-EC"/>
</dbReference>
<dbReference type="GO" id="GO:0016042">
    <property type="term" value="P:lipid catabolic process"/>
    <property type="evidence" value="ECO:0007669"/>
    <property type="project" value="UniProtKB-KW"/>
</dbReference>
<evidence type="ECO:0000256" key="5">
    <source>
        <dbReference type="RuleBase" id="RU361133"/>
    </source>
</evidence>
<dbReference type="EMBL" id="KN835459">
    <property type="protein sequence ID" value="KIK37331.1"/>
    <property type="molecule type" value="Genomic_DNA"/>
</dbReference>
<gene>
    <name evidence="8" type="ORF">CY34DRAFT_15778</name>
</gene>
<dbReference type="PROSITE" id="PS50007">
    <property type="entry name" value="PIPLC_X_DOMAIN"/>
    <property type="match status" value="1"/>
</dbReference>
<dbReference type="SUPFAM" id="SSF51695">
    <property type="entry name" value="PLC-like phosphodiesterases"/>
    <property type="match status" value="1"/>
</dbReference>
<dbReference type="GO" id="GO:0048015">
    <property type="term" value="P:phosphatidylinositol-mediated signaling"/>
    <property type="evidence" value="ECO:0007669"/>
    <property type="project" value="TreeGrafter"/>
</dbReference>
<keyword evidence="2 5" id="KW-0378">Hydrolase</keyword>
<evidence type="ECO:0000256" key="3">
    <source>
        <dbReference type="ARBA" id="ARBA00022963"/>
    </source>
</evidence>
<reference evidence="8 9" key="1">
    <citation type="submission" date="2014-04" db="EMBL/GenBank/DDBJ databases">
        <authorList>
            <consortium name="DOE Joint Genome Institute"/>
            <person name="Kuo A."/>
            <person name="Ruytinx J."/>
            <person name="Rineau F."/>
            <person name="Colpaert J."/>
            <person name="Kohler A."/>
            <person name="Nagy L.G."/>
            <person name="Floudas D."/>
            <person name="Copeland A."/>
            <person name="Barry K.W."/>
            <person name="Cichocki N."/>
            <person name="Veneault-Fourrey C."/>
            <person name="LaButti K."/>
            <person name="Lindquist E.A."/>
            <person name="Lipzen A."/>
            <person name="Lundell T."/>
            <person name="Morin E."/>
            <person name="Murat C."/>
            <person name="Sun H."/>
            <person name="Tunlid A."/>
            <person name="Henrissat B."/>
            <person name="Grigoriev I.V."/>
            <person name="Hibbett D.S."/>
            <person name="Martin F."/>
            <person name="Nordberg H.P."/>
            <person name="Cantor M.N."/>
            <person name="Hua S.X."/>
        </authorList>
    </citation>
    <scope>NUCLEOTIDE SEQUENCE [LARGE SCALE GENOMIC DNA]</scope>
    <source>
        <strain evidence="8 9">UH-Slu-Lm8-n1</strain>
    </source>
</reference>
<dbReference type="Pfam" id="PF00387">
    <property type="entry name" value="PI-PLC-Y"/>
    <property type="match status" value="1"/>
</dbReference>
<name>A0A0D0A6V4_9AGAM</name>
<dbReference type="PANTHER" id="PTHR10336:SF36">
    <property type="entry name" value="1-PHOSPHATIDYLINOSITOL 4,5-BISPHOSPHATE PHOSPHODIESTERASE BETA-4"/>
    <property type="match status" value="1"/>
</dbReference>
<feature type="domain" description="Phosphatidylinositol-specific phospholipase C X" evidence="7">
    <location>
        <begin position="114"/>
        <end position="261"/>
    </location>
</feature>
<dbReference type="GO" id="GO:0051209">
    <property type="term" value="P:release of sequestered calcium ion into cytosol"/>
    <property type="evidence" value="ECO:0007669"/>
    <property type="project" value="TreeGrafter"/>
</dbReference>
<dbReference type="SMART" id="SM00148">
    <property type="entry name" value="PLCXc"/>
    <property type="match status" value="1"/>
</dbReference>
<dbReference type="AlphaFoldDB" id="A0A0D0A6V4"/>